<dbReference type="SUPFAM" id="SSF57302">
    <property type="entry name" value="Snake toxin-like"/>
    <property type="match status" value="1"/>
</dbReference>
<evidence type="ECO:0000256" key="2">
    <source>
        <dbReference type="ARBA" id="ARBA00022622"/>
    </source>
</evidence>
<dbReference type="GO" id="GO:0098552">
    <property type="term" value="C:side of membrane"/>
    <property type="evidence" value="ECO:0007669"/>
    <property type="project" value="UniProtKB-KW"/>
</dbReference>
<reference evidence="10" key="2">
    <citation type="journal article" date="2020" name="BMC">
        <title>Leishmania infection induces a limited differential gene expression in the sand fly midgut.</title>
        <authorList>
            <person name="Coutinho-Abreu I.V."/>
            <person name="Serafim T.D."/>
            <person name="Meneses C."/>
            <person name="Kamhawi S."/>
            <person name="Oliveira F."/>
            <person name="Valenzuela J.G."/>
        </authorList>
    </citation>
    <scope>NUCLEOTIDE SEQUENCE</scope>
    <source>
        <strain evidence="10">Jacobina</strain>
        <tissue evidence="10">Midgut</tissue>
    </source>
</reference>
<evidence type="ECO:0000313" key="12">
    <source>
        <dbReference type="Proteomes" id="UP000092461"/>
    </source>
</evidence>
<dbReference type="Proteomes" id="UP000092461">
    <property type="component" value="Unassembled WGS sequence"/>
</dbReference>
<keyword evidence="2" id="KW-0336">GPI-anchor</keyword>
<accession>A0A1B0GLK0</accession>
<dbReference type="Gene3D" id="2.10.60.10">
    <property type="entry name" value="CD59"/>
    <property type="match status" value="1"/>
</dbReference>
<comment type="subcellular location">
    <subcellularLocation>
        <location evidence="1">Membrane</location>
        <topology evidence="1">Lipid-anchor</topology>
        <topology evidence="1">GPI-anchor</topology>
    </subcellularLocation>
</comment>
<dbReference type="PANTHER" id="PTHR33562:SF20">
    <property type="entry name" value="PROTEIN QUIVER"/>
    <property type="match status" value="1"/>
</dbReference>
<keyword evidence="7" id="KW-0325">Glycoprotein</keyword>
<keyword evidence="3" id="KW-0812">Transmembrane</keyword>
<reference evidence="11" key="3">
    <citation type="submission" date="2020-05" db="UniProtKB">
        <authorList>
            <consortium name="EnsemblMetazoa"/>
        </authorList>
    </citation>
    <scope>IDENTIFICATION</scope>
    <source>
        <strain evidence="11">Jacobina</strain>
    </source>
</reference>
<evidence type="ECO:0000256" key="7">
    <source>
        <dbReference type="ARBA" id="ARBA00023180"/>
    </source>
</evidence>
<evidence type="ECO:0000256" key="9">
    <source>
        <dbReference type="SAM" id="SignalP"/>
    </source>
</evidence>
<feature type="chain" id="PRO_5044555707" evidence="9">
    <location>
        <begin position="21"/>
        <end position="129"/>
    </location>
</feature>
<dbReference type="GO" id="GO:0032222">
    <property type="term" value="P:regulation of synaptic transmission, cholinergic"/>
    <property type="evidence" value="ECO:0007669"/>
    <property type="project" value="InterPro"/>
</dbReference>
<dbReference type="InterPro" id="IPR031424">
    <property type="entry name" value="QVR-like"/>
</dbReference>
<dbReference type="AlphaFoldDB" id="A0A1B0GLK0"/>
<keyword evidence="8" id="KW-0449">Lipoprotein</keyword>
<dbReference type="EMBL" id="AJWK01035598">
    <property type="status" value="NOT_ANNOTATED_CDS"/>
    <property type="molecule type" value="Genomic_DNA"/>
</dbReference>
<sequence length="129" mass="13787">MAKNILVAALFILGVSQVSSIKCYFCASTTDCADPVNTAAIETFDCENEQVCYKMGIRFQIAGLDQSAIARGCIPADSPCTAADLGLRISITSCHLCDTDLCNASVRLTGRIYAVLPMIVSLLIAKIKF</sequence>
<evidence type="ECO:0000256" key="4">
    <source>
        <dbReference type="ARBA" id="ARBA00022729"/>
    </source>
</evidence>
<feature type="signal peptide" evidence="9">
    <location>
        <begin position="1"/>
        <end position="20"/>
    </location>
</feature>
<dbReference type="InterPro" id="IPR045860">
    <property type="entry name" value="Snake_toxin-like_sf"/>
</dbReference>
<evidence type="ECO:0000256" key="6">
    <source>
        <dbReference type="ARBA" id="ARBA00023136"/>
    </source>
</evidence>
<evidence type="ECO:0000313" key="11">
    <source>
        <dbReference type="EnsemblMetazoa" id="LLOJ010093-PA"/>
    </source>
</evidence>
<dbReference type="EMBL" id="GITU01002038">
    <property type="protein sequence ID" value="MBC1170741.1"/>
    <property type="molecule type" value="Transcribed_RNA"/>
</dbReference>
<dbReference type="Pfam" id="PF17064">
    <property type="entry name" value="QVR"/>
    <property type="match status" value="1"/>
</dbReference>
<keyword evidence="5" id="KW-1133">Transmembrane helix</keyword>
<dbReference type="VEuPathDB" id="VectorBase:LLOJ010093"/>
<dbReference type="GO" id="GO:0030431">
    <property type="term" value="P:sleep"/>
    <property type="evidence" value="ECO:0007669"/>
    <property type="project" value="InterPro"/>
</dbReference>
<reference evidence="12" key="1">
    <citation type="submission" date="2012-05" db="EMBL/GenBank/DDBJ databases">
        <title>Whole Genome Assembly of Lutzomyia longipalpis.</title>
        <authorList>
            <person name="Richards S."/>
            <person name="Qu C."/>
            <person name="Dillon R."/>
            <person name="Worley K."/>
            <person name="Scherer S."/>
            <person name="Batterton M."/>
            <person name="Taylor A."/>
            <person name="Hawes A."/>
            <person name="Hernandez B."/>
            <person name="Kovar C."/>
            <person name="Mandapat C."/>
            <person name="Pham C."/>
            <person name="Qu C."/>
            <person name="Jing C."/>
            <person name="Bess C."/>
            <person name="Bandaranaike D."/>
            <person name="Ngo D."/>
            <person name="Ongeri F."/>
            <person name="Arias F."/>
            <person name="Lara F."/>
            <person name="Weissenberger G."/>
            <person name="Kamau G."/>
            <person name="Han H."/>
            <person name="Shen H."/>
            <person name="Dinh H."/>
            <person name="Khalil I."/>
            <person name="Jones J."/>
            <person name="Shafer J."/>
            <person name="Jayaseelan J."/>
            <person name="Quiroz J."/>
            <person name="Blankenburg K."/>
            <person name="Nguyen L."/>
            <person name="Jackson L."/>
            <person name="Francisco L."/>
            <person name="Tang L.-Y."/>
            <person name="Pu L.-L."/>
            <person name="Perales L."/>
            <person name="Lorensuhewa L."/>
            <person name="Munidasa M."/>
            <person name="Coyle M."/>
            <person name="Taylor M."/>
            <person name="Puazo M."/>
            <person name="Firestine M."/>
            <person name="Scheel M."/>
            <person name="Javaid M."/>
            <person name="Wang M."/>
            <person name="Li M."/>
            <person name="Tabassum N."/>
            <person name="Saada N."/>
            <person name="Osuji N."/>
            <person name="Aqrawi P."/>
            <person name="Fu Q."/>
            <person name="Thornton R."/>
            <person name="Raj R."/>
            <person name="Goodspeed R."/>
            <person name="Mata R."/>
            <person name="Najjar R."/>
            <person name="Gubbala S."/>
            <person name="Lee S."/>
            <person name="Denson S."/>
            <person name="Patil S."/>
            <person name="Macmil S."/>
            <person name="Qi S."/>
            <person name="Matskevitch T."/>
            <person name="Palculict T."/>
            <person name="Mathew T."/>
            <person name="Vee V."/>
            <person name="Velamala V."/>
            <person name="Korchina V."/>
            <person name="Cai W."/>
            <person name="Liu W."/>
            <person name="Dai W."/>
            <person name="Zou X."/>
            <person name="Zhu Y."/>
            <person name="Zhang Y."/>
            <person name="Wu Y.-Q."/>
            <person name="Xin Y."/>
            <person name="Nazarath L."/>
            <person name="Kovar C."/>
            <person name="Han Y."/>
            <person name="Muzny D."/>
            <person name="Gibbs R."/>
        </authorList>
    </citation>
    <scope>NUCLEOTIDE SEQUENCE [LARGE SCALE GENOMIC DNA]</scope>
    <source>
        <strain evidence="12">Jacobina</strain>
    </source>
</reference>
<keyword evidence="12" id="KW-1185">Reference proteome</keyword>
<dbReference type="EnsemblMetazoa" id="LLOJ010093-RA">
    <property type="protein sequence ID" value="LLOJ010093-PA"/>
    <property type="gene ID" value="LLOJ010093"/>
</dbReference>
<dbReference type="InterPro" id="IPR050975">
    <property type="entry name" value="Sleep_regulator"/>
</dbReference>
<evidence type="ECO:0000313" key="10">
    <source>
        <dbReference type="EMBL" id="MBC1170741.1"/>
    </source>
</evidence>
<evidence type="ECO:0000256" key="1">
    <source>
        <dbReference type="ARBA" id="ARBA00004589"/>
    </source>
</evidence>
<protein>
    <submittedName>
        <fullName evidence="10">Putative conserved secreted protein</fullName>
    </submittedName>
</protein>
<keyword evidence="6" id="KW-0472">Membrane</keyword>
<evidence type="ECO:0000256" key="8">
    <source>
        <dbReference type="ARBA" id="ARBA00023288"/>
    </source>
</evidence>
<dbReference type="PANTHER" id="PTHR33562">
    <property type="entry name" value="ATILLA, ISOFORM B-RELATED-RELATED"/>
    <property type="match status" value="1"/>
</dbReference>
<name>A0A1B0GLK0_LUTLO</name>
<proteinExistence type="predicted"/>
<evidence type="ECO:0000256" key="5">
    <source>
        <dbReference type="ARBA" id="ARBA00022989"/>
    </source>
</evidence>
<evidence type="ECO:0000256" key="3">
    <source>
        <dbReference type="ARBA" id="ARBA00022692"/>
    </source>
</evidence>
<organism evidence="11 12">
    <name type="scientific">Lutzomyia longipalpis</name>
    <name type="common">Sand fly</name>
    <dbReference type="NCBI Taxonomy" id="7200"/>
    <lineage>
        <taxon>Eukaryota</taxon>
        <taxon>Metazoa</taxon>
        <taxon>Ecdysozoa</taxon>
        <taxon>Arthropoda</taxon>
        <taxon>Hexapoda</taxon>
        <taxon>Insecta</taxon>
        <taxon>Pterygota</taxon>
        <taxon>Neoptera</taxon>
        <taxon>Endopterygota</taxon>
        <taxon>Diptera</taxon>
        <taxon>Nematocera</taxon>
        <taxon>Psychodoidea</taxon>
        <taxon>Psychodidae</taxon>
        <taxon>Lutzomyia</taxon>
        <taxon>Lutzomyia</taxon>
    </lineage>
</organism>
<keyword evidence="4 9" id="KW-0732">Signal</keyword>
<dbReference type="VEuPathDB" id="VectorBase:LLONM1_010302"/>